<keyword evidence="3 4" id="KW-0408">Iron</keyword>
<evidence type="ECO:0000256" key="3">
    <source>
        <dbReference type="ARBA" id="ARBA00023004"/>
    </source>
</evidence>
<dbReference type="InterPro" id="IPR051395">
    <property type="entry name" value="Cytochrome_c_Peroxidase/MauG"/>
</dbReference>
<evidence type="ECO:0000256" key="2">
    <source>
        <dbReference type="ARBA" id="ARBA00022723"/>
    </source>
</evidence>
<evidence type="ECO:0000256" key="5">
    <source>
        <dbReference type="SAM" id="MobiDB-lite"/>
    </source>
</evidence>
<dbReference type="PROSITE" id="PS51007">
    <property type="entry name" value="CYTC"/>
    <property type="match status" value="1"/>
</dbReference>
<protein>
    <submittedName>
        <fullName evidence="8">Lipoprotein</fullName>
    </submittedName>
</protein>
<dbReference type="InterPro" id="IPR009056">
    <property type="entry name" value="Cyt_c-like_dom"/>
</dbReference>
<gene>
    <name evidence="8" type="ORF">SADO_02385</name>
</gene>
<dbReference type="Proteomes" id="UP001460888">
    <property type="component" value="Unassembled WGS sequence"/>
</dbReference>
<accession>A0ABV2AWN7</accession>
<comment type="caution">
    <text evidence="8">The sequence shown here is derived from an EMBL/GenBank/DDBJ whole genome shotgun (WGS) entry which is preliminary data.</text>
</comment>
<name>A0ABV2AWN7_9GAMM</name>
<dbReference type="InterPro" id="IPR010538">
    <property type="entry name" value="DHOR"/>
</dbReference>
<feature type="chain" id="PRO_5045374888" evidence="6">
    <location>
        <begin position="27"/>
        <end position="432"/>
    </location>
</feature>
<keyword evidence="9" id="KW-1185">Reference proteome</keyword>
<organism evidence="8 9">
    <name type="scientific">Salinisphaera dokdonensis CL-ES53</name>
    <dbReference type="NCBI Taxonomy" id="1304272"/>
    <lineage>
        <taxon>Bacteria</taxon>
        <taxon>Pseudomonadati</taxon>
        <taxon>Pseudomonadota</taxon>
        <taxon>Gammaproteobacteria</taxon>
        <taxon>Salinisphaerales</taxon>
        <taxon>Salinisphaeraceae</taxon>
        <taxon>Salinisphaera</taxon>
    </lineage>
</organism>
<keyword evidence="8" id="KW-0449">Lipoprotein</keyword>
<dbReference type="Pfam" id="PF06537">
    <property type="entry name" value="DHOR"/>
    <property type="match status" value="2"/>
</dbReference>
<evidence type="ECO:0000313" key="9">
    <source>
        <dbReference type="Proteomes" id="UP001460888"/>
    </source>
</evidence>
<feature type="domain" description="Cytochrome c" evidence="7">
    <location>
        <begin position="305"/>
        <end position="430"/>
    </location>
</feature>
<keyword evidence="2 4" id="KW-0479">Metal-binding</keyword>
<keyword evidence="6" id="KW-0732">Signal</keyword>
<dbReference type="PANTHER" id="PTHR30600:SF4">
    <property type="entry name" value="CYTOCHROME C DOMAIN-CONTAINING PROTEIN"/>
    <property type="match status" value="1"/>
</dbReference>
<dbReference type="Gene3D" id="1.10.760.10">
    <property type="entry name" value="Cytochrome c-like domain"/>
    <property type="match status" value="1"/>
</dbReference>
<proteinExistence type="predicted"/>
<dbReference type="PANTHER" id="PTHR30600">
    <property type="entry name" value="CYTOCHROME C PEROXIDASE-RELATED"/>
    <property type="match status" value="1"/>
</dbReference>
<evidence type="ECO:0000313" key="8">
    <source>
        <dbReference type="EMBL" id="MES1928066.1"/>
    </source>
</evidence>
<dbReference type="EMBL" id="APND01000001">
    <property type="protein sequence ID" value="MES1928066.1"/>
    <property type="molecule type" value="Genomic_DNA"/>
</dbReference>
<feature type="region of interest" description="Disordered" evidence="5">
    <location>
        <begin position="26"/>
        <end position="46"/>
    </location>
</feature>
<reference evidence="8 9" key="1">
    <citation type="submission" date="2013-03" db="EMBL/GenBank/DDBJ databases">
        <title>Salinisphaera dokdonensis CL-ES53 Genome Sequencing.</title>
        <authorList>
            <person name="Li C."/>
            <person name="Lai Q."/>
            <person name="Shao Z."/>
        </authorList>
    </citation>
    <scope>NUCLEOTIDE SEQUENCE [LARGE SCALE GENOMIC DNA]</scope>
    <source>
        <strain evidence="8 9">CL-ES53</strain>
    </source>
</reference>
<evidence type="ECO:0000256" key="6">
    <source>
        <dbReference type="SAM" id="SignalP"/>
    </source>
</evidence>
<evidence type="ECO:0000259" key="7">
    <source>
        <dbReference type="PROSITE" id="PS51007"/>
    </source>
</evidence>
<sequence length="432" mass="45872">MPLFRWFAASSALVVLLISASQTAWSEAEPVPRTSPPQTREGFGAPLPDLTDEQRARFQAGKAAFERVFTPRTGLGAVFNAQSCAECHAQPATGGAHDTITITRFRTPLSLNFAAGLVTQASGSPHIQSRSVADEFPDQVPGCDVAPETAPESTLAKTVRVTPPLFGLGLIEAIPDSTLIENGYASADRHPDVNGRGADPSVTGRAGLLFPGGINDLGSLGRLVGRFGARGFVADIPSFTQGAYRTEMGIATPHPLFFLPVRPQGTFAPRDCTPFSGTAVSLAEVREVVDYMRFLAPPPRGPITPAVERGETVFSDIGCASCHTPTLETDGNTVAALSYRDVPLYSDLLLHDMGEALADGAPEGLGTSREWRTTPLWGIGGMAKPLMHDGRAGRDFVRAIELHGGEAAGTRSQFNDLPVADKRALVRFLESL</sequence>
<evidence type="ECO:0000256" key="1">
    <source>
        <dbReference type="ARBA" id="ARBA00022617"/>
    </source>
</evidence>
<dbReference type="SUPFAM" id="SSF46626">
    <property type="entry name" value="Cytochrome c"/>
    <property type="match status" value="1"/>
</dbReference>
<evidence type="ECO:0000256" key="4">
    <source>
        <dbReference type="PROSITE-ProRule" id="PRU00433"/>
    </source>
</evidence>
<keyword evidence="1 4" id="KW-0349">Heme</keyword>
<dbReference type="InterPro" id="IPR036909">
    <property type="entry name" value="Cyt_c-like_dom_sf"/>
</dbReference>
<feature type="signal peptide" evidence="6">
    <location>
        <begin position="1"/>
        <end position="26"/>
    </location>
</feature>